<reference evidence="3 4" key="1">
    <citation type="submission" date="2018-05" db="EMBL/GenBank/DDBJ databases">
        <title>Genomic Encyclopedia of Type Strains, Phase IV (KMG-V): Genome sequencing to study the core and pangenomes of soil and plant-associated prokaryotes.</title>
        <authorList>
            <person name="Whitman W."/>
        </authorList>
    </citation>
    <scope>NUCLEOTIDE SEQUENCE [LARGE SCALE GENOMIC DNA]</scope>
    <source>
        <strain evidence="3 4">SLV-132</strain>
    </source>
</reference>
<dbReference type="RefSeq" id="WP_109581035.1">
    <property type="nucleotide sequence ID" value="NZ_CAJPUX010000001.1"/>
</dbReference>
<feature type="domain" description="PRC-barrel" evidence="2">
    <location>
        <begin position="49"/>
        <end position="112"/>
    </location>
</feature>
<evidence type="ECO:0000256" key="1">
    <source>
        <dbReference type="SAM" id="SignalP"/>
    </source>
</evidence>
<dbReference type="InterPro" id="IPR027275">
    <property type="entry name" value="PRC-brl_dom"/>
</dbReference>
<evidence type="ECO:0000313" key="3">
    <source>
        <dbReference type="EMBL" id="PWK37298.1"/>
    </source>
</evidence>
<keyword evidence="1" id="KW-0732">Signal</keyword>
<dbReference type="GeneID" id="98340188"/>
<dbReference type="SUPFAM" id="SSF50346">
    <property type="entry name" value="PRC-barrel domain"/>
    <property type="match status" value="1"/>
</dbReference>
<evidence type="ECO:0000259" key="2">
    <source>
        <dbReference type="Pfam" id="PF05239"/>
    </source>
</evidence>
<name>A0A316F0Q5_9BURK</name>
<accession>A0A316F0Q5</accession>
<organism evidence="3 4">
    <name type="scientific">Cupriavidus plantarum</name>
    <dbReference type="NCBI Taxonomy" id="942865"/>
    <lineage>
        <taxon>Bacteria</taxon>
        <taxon>Pseudomonadati</taxon>
        <taxon>Pseudomonadota</taxon>
        <taxon>Betaproteobacteria</taxon>
        <taxon>Burkholderiales</taxon>
        <taxon>Burkholderiaceae</taxon>
        <taxon>Cupriavidus</taxon>
    </lineage>
</organism>
<feature type="signal peptide" evidence="1">
    <location>
        <begin position="1"/>
        <end position="22"/>
    </location>
</feature>
<dbReference type="Pfam" id="PF05239">
    <property type="entry name" value="PRC"/>
    <property type="match status" value="1"/>
</dbReference>
<dbReference type="Gene3D" id="2.30.30.240">
    <property type="entry name" value="PRC-barrel domain"/>
    <property type="match status" value="1"/>
</dbReference>
<feature type="chain" id="PRO_5016299417" evidence="1">
    <location>
        <begin position="23"/>
        <end position="135"/>
    </location>
</feature>
<dbReference type="EMBL" id="QGGT01000001">
    <property type="protein sequence ID" value="PWK37298.1"/>
    <property type="molecule type" value="Genomic_DNA"/>
</dbReference>
<keyword evidence="4" id="KW-1185">Reference proteome</keyword>
<evidence type="ECO:0000313" key="4">
    <source>
        <dbReference type="Proteomes" id="UP000245754"/>
    </source>
</evidence>
<dbReference type="AlphaFoldDB" id="A0A316F0Q5"/>
<dbReference type="Proteomes" id="UP000245754">
    <property type="component" value="Unassembled WGS sequence"/>
</dbReference>
<dbReference type="OrthoDB" id="8759924at2"/>
<protein>
    <submittedName>
        <fullName evidence="3">PRC-barrel domain protein</fullName>
    </submittedName>
</protein>
<dbReference type="InterPro" id="IPR011033">
    <property type="entry name" value="PRC_barrel-like_sf"/>
</dbReference>
<gene>
    <name evidence="3" type="ORF">C7419_1011180</name>
</gene>
<comment type="caution">
    <text evidence="3">The sequence shown here is derived from an EMBL/GenBank/DDBJ whole genome shotgun (WGS) entry which is preliminary data.</text>
</comment>
<sequence>MKRTLALALAAASISLAPQAFAQVAGQASLGVSVEELRVVIQGASVKKQILGKPVYNENNDKVGNVVDLIVAPNRAVSFAIIGAGGFVGVGRHDVAIPVTQFDLSGDKIVLPGATKDAVKALPEFEYAKKAKPAK</sequence>
<proteinExistence type="predicted"/>